<keyword evidence="1" id="KW-0732">Signal</keyword>
<dbReference type="AlphaFoldDB" id="A0A8K1CHC7"/>
<organism evidence="2 3">
    <name type="scientific">Pythium oligandrum</name>
    <name type="common">Mycoparasitic fungus</name>
    <dbReference type="NCBI Taxonomy" id="41045"/>
    <lineage>
        <taxon>Eukaryota</taxon>
        <taxon>Sar</taxon>
        <taxon>Stramenopiles</taxon>
        <taxon>Oomycota</taxon>
        <taxon>Peronosporomycetes</taxon>
        <taxon>Pythiales</taxon>
        <taxon>Pythiaceae</taxon>
        <taxon>Pythium</taxon>
    </lineage>
</organism>
<proteinExistence type="predicted"/>
<evidence type="ECO:0000313" key="3">
    <source>
        <dbReference type="Proteomes" id="UP000794436"/>
    </source>
</evidence>
<accession>A0A8K1CHC7</accession>
<evidence type="ECO:0000313" key="2">
    <source>
        <dbReference type="EMBL" id="TMW63250.1"/>
    </source>
</evidence>
<comment type="caution">
    <text evidence="2">The sequence shown here is derived from an EMBL/GenBank/DDBJ whole genome shotgun (WGS) entry which is preliminary data.</text>
</comment>
<sequence>MTPRARLLWLTAVIWSLYEALHVAASVCTRLWVPPASRVYTMVHLDDFDSINSYSAHLCESKRLPKYKCVDLLRELLASLEDMAVNDASEGLVNITLDYQLMYTVDVPVPDATHTVEKAVYIIPEVPISETVQEFCEEHLLSDAQCVLFAKGVANNVANDWGCLESEDSDVEAIASAQNEEQVDAAQGEQEAPTPAPSLVWLVPPLNPDDKPPSLQLEMEVVVDNAPRHISMVLDQDLELQAGRLCRLWELTMPNCAQLLRLMQERSDALALPFDTRLEIEITSPVRSGLYPRSEKVFINTSWPDIAVDSMNTSRQLCIFFDLTATPVHCGVFPPHDVIYFNPYTIPQGPHVLLLAEEANHLSKNPSFLAARHFVVTQPEVSLLDVTTKTLESGEVFFELRIETRAFDADDPRHRLCVLVDDAFDCYKRSKIVLESEQEVEDGTAIYGDNRVHIFLAPIFGLAGGDHEITVLLMNELIKAFAISAPVTLSINMSPGAVLAPRDPAYFHDLPTVAHIQRPTHCPLRFFHPSVSLGWLCELWRHEWGHFSQNGEDGVLASIFHHIGVQNRYYVEFGTETGQECNTRYWRQVYNWTGLLMDGRHADDAINLHQAWVTAENVNALFAWHNVPRAFDLLSIDVDFNDYWILNALDLLQFAPRVIVVEYNAHVPPNEARSVKYRPHGSWDGETDYFGTGVAALDHWARRNDYSLVYCESHGVNCFLVRNDALVPTPEASSIVKVSDFLRPEDVYAPTNFFGHGLRYPHKSKSEGAEWEWLDPVRSDPKHTY</sequence>
<name>A0A8K1CHC7_PYTOL</name>
<keyword evidence="3" id="KW-1185">Reference proteome</keyword>
<feature type="chain" id="PRO_5035479717" evidence="1">
    <location>
        <begin position="26"/>
        <end position="785"/>
    </location>
</feature>
<feature type="signal peptide" evidence="1">
    <location>
        <begin position="1"/>
        <end position="25"/>
    </location>
</feature>
<dbReference type="Proteomes" id="UP000794436">
    <property type="component" value="Unassembled WGS sequence"/>
</dbReference>
<protein>
    <submittedName>
        <fullName evidence="2">Uncharacterized protein</fullName>
    </submittedName>
</protein>
<evidence type="ECO:0000256" key="1">
    <source>
        <dbReference type="SAM" id="SignalP"/>
    </source>
</evidence>
<gene>
    <name evidence="2" type="ORF">Poli38472_002191</name>
</gene>
<dbReference type="EMBL" id="SPLM01000072">
    <property type="protein sequence ID" value="TMW63250.1"/>
    <property type="molecule type" value="Genomic_DNA"/>
</dbReference>
<dbReference type="OrthoDB" id="288590at2759"/>
<reference evidence="2" key="1">
    <citation type="submission" date="2019-03" db="EMBL/GenBank/DDBJ databases">
        <title>Long read genome sequence of the mycoparasitic Pythium oligandrum ATCC 38472 isolated from sugarbeet rhizosphere.</title>
        <authorList>
            <person name="Gaulin E."/>
        </authorList>
    </citation>
    <scope>NUCLEOTIDE SEQUENCE</scope>
    <source>
        <strain evidence="2">ATCC 38472_TT</strain>
    </source>
</reference>